<name>A0ABT5Z889_9ACTN</name>
<keyword evidence="3" id="KW-1185">Reference proteome</keyword>
<keyword evidence="1" id="KW-0732">Signal</keyword>
<organism evidence="2 3">
    <name type="scientific">Streptantibioticus ferralitis</name>
    <dbReference type="NCBI Taxonomy" id="236510"/>
    <lineage>
        <taxon>Bacteria</taxon>
        <taxon>Bacillati</taxon>
        <taxon>Actinomycetota</taxon>
        <taxon>Actinomycetes</taxon>
        <taxon>Kitasatosporales</taxon>
        <taxon>Streptomycetaceae</taxon>
        <taxon>Streptantibioticus</taxon>
    </lineage>
</organism>
<proteinExistence type="predicted"/>
<reference evidence="2 3" key="1">
    <citation type="submission" date="2023-03" db="EMBL/GenBank/DDBJ databases">
        <title>Draft genome sequence of type strain Streptomyces ferralitis JCM 14344.</title>
        <authorList>
            <person name="Klaysubun C."/>
            <person name="Duangmal K."/>
        </authorList>
    </citation>
    <scope>NUCLEOTIDE SEQUENCE [LARGE SCALE GENOMIC DNA]</scope>
    <source>
        <strain evidence="2 3">JCM 14344</strain>
    </source>
</reference>
<accession>A0ABT5Z889</accession>
<sequence length="114" mass="11924">MNLTRKLAAGAIAAGLTTAGVLAATPASATVVNSTCNLSSVVNVSYGNGGNYCYVWDGGPANQGWMNIVNSHWVCSDSYTGYVRDASGRNWNFYRGACTPTYGANLTLIVFTGN</sequence>
<dbReference type="Proteomes" id="UP001220022">
    <property type="component" value="Unassembled WGS sequence"/>
</dbReference>
<feature type="chain" id="PRO_5046626511" evidence="1">
    <location>
        <begin position="24"/>
        <end position="114"/>
    </location>
</feature>
<evidence type="ECO:0000313" key="3">
    <source>
        <dbReference type="Proteomes" id="UP001220022"/>
    </source>
</evidence>
<comment type="caution">
    <text evidence="2">The sequence shown here is derived from an EMBL/GenBank/DDBJ whole genome shotgun (WGS) entry which is preliminary data.</text>
</comment>
<evidence type="ECO:0000256" key="1">
    <source>
        <dbReference type="SAM" id="SignalP"/>
    </source>
</evidence>
<gene>
    <name evidence="2" type="ORF">P2L57_31290</name>
</gene>
<dbReference type="RefSeq" id="WP_275820272.1">
    <property type="nucleotide sequence ID" value="NZ_BAAANM010000030.1"/>
</dbReference>
<protein>
    <submittedName>
        <fullName evidence="2">Uncharacterized protein</fullName>
    </submittedName>
</protein>
<evidence type="ECO:0000313" key="2">
    <source>
        <dbReference type="EMBL" id="MDF2260051.1"/>
    </source>
</evidence>
<feature type="signal peptide" evidence="1">
    <location>
        <begin position="1"/>
        <end position="23"/>
    </location>
</feature>
<dbReference type="EMBL" id="JARHTQ010000029">
    <property type="protein sequence ID" value="MDF2260051.1"/>
    <property type="molecule type" value="Genomic_DNA"/>
</dbReference>